<dbReference type="CDD" id="cd04875">
    <property type="entry name" value="ACT_F4HF-DF"/>
    <property type="match status" value="1"/>
</dbReference>
<protein>
    <recommendedName>
        <fullName evidence="3 4">Formyltetrahydrofolate deformylase</fullName>
        <ecNumber evidence="3 4">3.5.1.10</ecNumber>
    </recommendedName>
    <alternativeName>
        <fullName evidence="3">Formyl-FH(4) hydrolase</fullName>
    </alternativeName>
</protein>
<evidence type="ECO:0000313" key="6">
    <source>
        <dbReference type="EMBL" id="REE80343.1"/>
    </source>
</evidence>
<accession>A0A3D9RKE5</accession>
<dbReference type="GO" id="GO:0006189">
    <property type="term" value="P:'de novo' IMP biosynthetic process"/>
    <property type="evidence" value="ECO:0007669"/>
    <property type="project" value="UniProtKB-UniRule"/>
</dbReference>
<dbReference type="SUPFAM" id="SSF55021">
    <property type="entry name" value="ACT-like"/>
    <property type="match status" value="1"/>
</dbReference>
<organism evidence="6 7">
    <name type="scientific">Lutibacter oceani</name>
    <dbReference type="NCBI Taxonomy" id="1853311"/>
    <lineage>
        <taxon>Bacteria</taxon>
        <taxon>Pseudomonadati</taxon>
        <taxon>Bacteroidota</taxon>
        <taxon>Flavobacteriia</taxon>
        <taxon>Flavobacteriales</taxon>
        <taxon>Flavobacteriaceae</taxon>
        <taxon>Lutibacter</taxon>
    </lineage>
</organism>
<comment type="pathway">
    <text evidence="3">Purine metabolism; IMP biosynthesis via de novo pathway; formate from 10-formyl-5,6,7,8-tetrahydrofolate: step 1/1.</text>
</comment>
<evidence type="ECO:0000256" key="2">
    <source>
        <dbReference type="ARBA" id="ARBA00022801"/>
    </source>
</evidence>
<dbReference type="GO" id="GO:0008864">
    <property type="term" value="F:formyltetrahydrofolate deformylase activity"/>
    <property type="evidence" value="ECO:0007669"/>
    <property type="project" value="UniProtKB-UniRule"/>
</dbReference>
<dbReference type="PANTHER" id="PTHR42706:SF1">
    <property type="entry name" value="FORMYLTETRAHYDROFOLATE DEFORMYLASE 2, MITOCHONDRIAL"/>
    <property type="match status" value="1"/>
</dbReference>
<dbReference type="NCBIfam" id="TIGR00655">
    <property type="entry name" value="PurU"/>
    <property type="match status" value="1"/>
</dbReference>
<dbReference type="Proteomes" id="UP000256429">
    <property type="component" value="Unassembled WGS sequence"/>
</dbReference>
<dbReference type="NCBIfam" id="NF004684">
    <property type="entry name" value="PRK06027.1"/>
    <property type="match status" value="1"/>
</dbReference>
<dbReference type="AlphaFoldDB" id="A0A3D9RKE5"/>
<keyword evidence="3" id="KW-0658">Purine biosynthesis</keyword>
<dbReference type="InterPro" id="IPR002912">
    <property type="entry name" value="ACT_dom"/>
</dbReference>
<dbReference type="InterPro" id="IPR041729">
    <property type="entry name" value="Formyl-FH4-Hydrolase_C"/>
</dbReference>
<proteinExistence type="inferred from homology"/>
<dbReference type="OrthoDB" id="9806170at2"/>
<dbReference type="HAMAP" id="MF_01927">
    <property type="entry name" value="PurU"/>
    <property type="match status" value="1"/>
</dbReference>
<dbReference type="Pfam" id="PF00551">
    <property type="entry name" value="Formyl_trans_N"/>
    <property type="match status" value="1"/>
</dbReference>
<dbReference type="Gene3D" id="3.30.70.260">
    <property type="match status" value="1"/>
</dbReference>
<comment type="catalytic activity">
    <reaction evidence="3">
        <text>(6R)-10-formyltetrahydrofolate + H2O = (6S)-5,6,7,8-tetrahydrofolate + formate + H(+)</text>
        <dbReference type="Rhea" id="RHEA:19833"/>
        <dbReference type="ChEBI" id="CHEBI:15377"/>
        <dbReference type="ChEBI" id="CHEBI:15378"/>
        <dbReference type="ChEBI" id="CHEBI:15740"/>
        <dbReference type="ChEBI" id="CHEBI:57453"/>
        <dbReference type="ChEBI" id="CHEBI:195366"/>
        <dbReference type="EC" id="3.5.1.10"/>
    </reaction>
</comment>
<evidence type="ECO:0000256" key="4">
    <source>
        <dbReference type="NCBIfam" id="TIGR00655"/>
    </source>
</evidence>
<evidence type="ECO:0000256" key="1">
    <source>
        <dbReference type="ARBA" id="ARBA00022563"/>
    </source>
</evidence>
<dbReference type="InterPro" id="IPR044074">
    <property type="entry name" value="PurU_ACT"/>
</dbReference>
<dbReference type="InterPro" id="IPR045865">
    <property type="entry name" value="ACT-like_dom_sf"/>
</dbReference>
<comment type="function">
    <text evidence="3">Catalyzes the hydrolysis of 10-formyltetrahydrofolate (formyl-FH4) to formate and tetrahydrofolate (FH4).</text>
</comment>
<dbReference type="PANTHER" id="PTHR42706">
    <property type="entry name" value="FORMYLTETRAHYDROFOLATE DEFORMYLASE"/>
    <property type="match status" value="1"/>
</dbReference>
<dbReference type="EMBL" id="QTTQ01000011">
    <property type="protein sequence ID" value="REE80343.1"/>
    <property type="molecule type" value="Genomic_DNA"/>
</dbReference>
<dbReference type="InterPro" id="IPR004810">
    <property type="entry name" value="PurU"/>
</dbReference>
<dbReference type="CDD" id="cd08648">
    <property type="entry name" value="FMT_core_Formyl-FH4-Hydrolase_C"/>
    <property type="match status" value="1"/>
</dbReference>
<comment type="similarity">
    <text evidence="3">Belongs to the PurU family.</text>
</comment>
<evidence type="ECO:0000313" key="7">
    <source>
        <dbReference type="Proteomes" id="UP000256429"/>
    </source>
</evidence>
<dbReference type="Gene3D" id="3.40.50.170">
    <property type="entry name" value="Formyl transferase, N-terminal domain"/>
    <property type="match status" value="1"/>
</dbReference>
<dbReference type="EC" id="3.5.1.10" evidence="3 4"/>
<evidence type="ECO:0000259" key="5">
    <source>
        <dbReference type="PROSITE" id="PS51671"/>
    </source>
</evidence>
<dbReference type="PRINTS" id="PR01575">
    <property type="entry name" value="FFH4HYDRLASE"/>
</dbReference>
<dbReference type="PROSITE" id="PS51671">
    <property type="entry name" value="ACT"/>
    <property type="match status" value="1"/>
</dbReference>
<dbReference type="UniPathway" id="UPA00074">
    <property type="reaction ID" value="UER00170"/>
</dbReference>
<dbReference type="RefSeq" id="WP_115880703.1">
    <property type="nucleotide sequence ID" value="NZ_QTTQ01000011.1"/>
</dbReference>
<name>A0A3D9RKE5_9FLAO</name>
<keyword evidence="1 3" id="KW-0554">One-carbon metabolism</keyword>
<keyword evidence="7" id="KW-1185">Reference proteome</keyword>
<dbReference type="Pfam" id="PF01842">
    <property type="entry name" value="ACT"/>
    <property type="match status" value="1"/>
</dbReference>
<dbReference type="InterPro" id="IPR036477">
    <property type="entry name" value="Formyl_transf_N_sf"/>
</dbReference>
<dbReference type="InterPro" id="IPR002376">
    <property type="entry name" value="Formyl_transf_N"/>
</dbReference>
<dbReference type="PIRSF" id="PIRSF036480">
    <property type="entry name" value="FormyFH4_hydr"/>
    <property type="match status" value="1"/>
</dbReference>
<evidence type="ECO:0000256" key="3">
    <source>
        <dbReference type="HAMAP-Rule" id="MF_01927"/>
    </source>
</evidence>
<gene>
    <name evidence="3" type="primary">purU</name>
    <name evidence="6" type="ORF">BX611_1985</name>
</gene>
<feature type="domain" description="ACT" evidence="5">
    <location>
        <begin position="5"/>
        <end position="86"/>
    </location>
</feature>
<dbReference type="SUPFAM" id="SSF53328">
    <property type="entry name" value="Formyltransferase"/>
    <property type="match status" value="1"/>
</dbReference>
<feature type="active site" evidence="3">
    <location>
        <position position="228"/>
    </location>
</feature>
<keyword evidence="2 3" id="KW-0378">Hydrolase</keyword>
<sequence length="284" mass="33220">MKRITILINCKDSKGIIASVTNFIHQQNGNIVYIDQHVDREDNMFFMRLECEFSKESFSLRVFKNVFSEVIGDRFEMTWRLHDSDLKPKMAVFVSKYEHCLYDILSRYSANELEVEIPLIISNHPDLEHIAKNFNIPYYCIKVTRETKNEAEEAQLKLLKEHNIDFIVLARYMQIISPKLIEEYPNQIINIHHSFLPAFPGAKPYHSAFKRGVKIIGATSHYVTEDLDEGPIIEQDITRISHTHSIKDFILKGRDLEKIVLSRALKLHTKRKVLVFKNKTVVFN</sequence>
<reference evidence="6 7" key="1">
    <citation type="submission" date="2018-08" db="EMBL/GenBank/DDBJ databases">
        <title>Genomic Encyclopedia of Type Strains, Phase III (KMG-III): the genomes of soil and plant-associated and newly described type strains.</title>
        <authorList>
            <person name="Whitman W."/>
        </authorList>
    </citation>
    <scope>NUCLEOTIDE SEQUENCE [LARGE SCALE GENOMIC DNA]</scope>
    <source>
        <strain evidence="6 7">325-5</strain>
    </source>
</reference>
<dbReference type="GO" id="GO:0006730">
    <property type="term" value="P:one-carbon metabolic process"/>
    <property type="evidence" value="ECO:0007669"/>
    <property type="project" value="UniProtKB-KW"/>
</dbReference>
<comment type="caution">
    <text evidence="6">The sequence shown here is derived from an EMBL/GenBank/DDBJ whole genome shotgun (WGS) entry which is preliminary data.</text>
</comment>